<gene>
    <name evidence="1" type="ORF">Adt_31869</name>
</gene>
<organism evidence="1 2">
    <name type="scientific">Abeliophyllum distichum</name>
    <dbReference type="NCBI Taxonomy" id="126358"/>
    <lineage>
        <taxon>Eukaryota</taxon>
        <taxon>Viridiplantae</taxon>
        <taxon>Streptophyta</taxon>
        <taxon>Embryophyta</taxon>
        <taxon>Tracheophyta</taxon>
        <taxon>Spermatophyta</taxon>
        <taxon>Magnoliopsida</taxon>
        <taxon>eudicotyledons</taxon>
        <taxon>Gunneridae</taxon>
        <taxon>Pentapetalae</taxon>
        <taxon>asterids</taxon>
        <taxon>lamiids</taxon>
        <taxon>Lamiales</taxon>
        <taxon>Oleaceae</taxon>
        <taxon>Forsythieae</taxon>
        <taxon>Abeliophyllum</taxon>
    </lineage>
</organism>
<protein>
    <submittedName>
        <fullName evidence="1">Uncharacterized protein</fullName>
    </submittedName>
</protein>
<reference evidence="2" key="1">
    <citation type="submission" date="2024-07" db="EMBL/GenBank/DDBJ databases">
        <title>Two chromosome-level genome assemblies of Korean endemic species Abeliophyllum distichum and Forsythia ovata (Oleaceae).</title>
        <authorList>
            <person name="Jang H."/>
        </authorList>
    </citation>
    <scope>NUCLEOTIDE SEQUENCE [LARGE SCALE GENOMIC DNA]</scope>
</reference>
<evidence type="ECO:0000313" key="2">
    <source>
        <dbReference type="Proteomes" id="UP001604336"/>
    </source>
</evidence>
<proteinExistence type="predicted"/>
<name>A0ABD1RFC7_9LAMI</name>
<comment type="caution">
    <text evidence="1">The sequence shown here is derived from an EMBL/GenBank/DDBJ whole genome shotgun (WGS) entry which is preliminary data.</text>
</comment>
<evidence type="ECO:0000313" key="1">
    <source>
        <dbReference type="EMBL" id="KAL2487113.1"/>
    </source>
</evidence>
<dbReference type="Proteomes" id="UP001604336">
    <property type="component" value="Unassembled WGS sequence"/>
</dbReference>
<sequence>MKHIFVQGPLPLGLSHLAACSTQGAQLRSRASPSGIRPHSSLLRLGITTSLKGLPPGTWTPSSLLLLGSSASLKGFSHWDSTTYKLAPLKEHSFVQGPLPLGLSDLVACSSQKVQLRSKASPTGTRPPNCFFSQMSTTSFMGLSHWNSAT</sequence>
<keyword evidence="2" id="KW-1185">Reference proteome</keyword>
<accession>A0ABD1RFC7</accession>
<dbReference type="AlphaFoldDB" id="A0ABD1RFC7"/>
<dbReference type="EMBL" id="JBFOLK010000009">
    <property type="protein sequence ID" value="KAL2487113.1"/>
    <property type="molecule type" value="Genomic_DNA"/>
</dbReference>